<gene>
    <name evidence="2" type="ORF">HaLaN_22118</name>
</gene>
<dbReference type="InterPro" id="IPR012677">
    <property type="entry name" value="Nucleotide-bd_a/b_plait_sf"/>
</dbReference>
<dbReference type="PANTHER" id="PTHR45098:SF1">
    <property type="entry name" value="DNAJ DOMAIN CONTAINING PROTEIN, EXPRESSED"/>
    <property type="match status" value="1"/>
</dbReference>
<dbReference type="Gene3D" id="3.30.70.330">
    <property type="match status" value="1"/>
</dbReference>
<accession>A0A699ZPZ7</accession>
<dbReference type="EMBL" id="BLLF01002508">
    <property type="protein sequence ID" value="GFH24341.1"/>
    <property type="molecule type" value="Genomic_DNA"/>
</dbReference>
<dbReference type="Proteomes" id="UP000485058">
    <property type="component" value="Unassembled WGS sequence"/>
</dbReference>
<proteinExistence type="predicted"/>
<reference evidence="2 3" key="1">
    <citation type="submission" date="2020-02" db="EMBL/GenBank/DDBJ databases">
        <title>Draft genome sequence of Haematococcus lacustris strain NIES-144.</title>
        <authorList>
            <person name="Morimoto D."/>
            <person name="Nakagawa S."/>
            <person name="Yoshida T."/>
            <person name="Sawayama S."/>
        </authorList>
    </citation>
    <scope>NUCLEOTIDE SEQUENCE [LARGE SCALE GENOMIC DNA]</scope>
    <source>
        <strain evidence="2 3">NIES-144</strain>
    </source>
</reference>
<dbReference type="AlphaFoldDB" id="A0A699ZPZ7"/>
<evidence type="ECO:0000313" key="2">
    <source>
        <dbReference type="EMBL" id="GFH24341.1"/>
    </source>
</evidence>
<keyword evidence="3" id="KW-1185">Reference proteome</keyword>
<protein>
    <submittedName>
        <fullName evidence="2">Molecular chaperone</fullName>
    </submittedName>
</protein>
<evidence type="ECO:0000313" key="3">
    <source>
        <dbReference type="Proteomes" id="UP000485058"/>
    </source>
</evidence>
<name>A0A699ZPZ7_HAELA</name>
<feature type="compositionally biased region" description="Basic and acidic residues" evidence="1">
    <location>
        <begin position="51"/>
        <end position="72"/>
    </location>
</feature>
<comment type="caution">
    <text evidence="2">The sequence shown here is derived from an EMBL/GenBank/DDBJ whole genome shotgun (WGS) entry which is preliminary data.</text>
</comment>
<sequence length="131" mass="15063">MYSEFRQNKGNPNAATEFAQLEQAYRVLTDLQARGALDDLLRAKMQRQARRSSENDLKRKMRDELEQREKQAQEPLAAAITCTVKVSWDASSRQYTADELRRIFSAHGSVQDVVVRESRRKNSKSSNCPTK</sequence>
<dbReference type="PANTHER" id="PTHR45098">
    <property type="entry name" value="DNAJ DOMAIN CONTAINING PROTEIN, EXPRESSED"/>
    <property type="match status" value="1"/>
</dbReference>
<evidence type="ECO:0000256" key="1">
    <source>
        <dbReference type="SAM" id="MobiDB-lite"/>
    </source>
</evidence>
<feature type="region of interest" description="Disordered" evidence="1">
    <location>
        <begin position="46"/>
        <end position="74"/>
    </location>
</feature>
<organism evidence="2 3">
    <name type="scientific">Haematococcus lacustris</name>
    <name type="common">Green alga</name>
    <name type="synonym">Haematococcus pluvialis</name>
    <dbReference type="NCBI Taxonomy" id="44745"/>
    <lineage>
        <taxon>Eukaryota</taxon>
        <taxon>Viridiplantae</taxon>
        <taxon>Chlorophyta</taxon>
        <taxon>core chlorophytes</taxon>
        <taxon>Chlorophyceae</taxon>
        <taxon>CS clade</taxon>
        <taxon>Chlamydomonadales</taxon>
        <taxon>Haematococcaceae</taxon>
        <taxon>Haematococcus</taxon>
    </lineage>
</organism>